<proteinExistence type="predicted"/>
<organism evidence="2 3">
    <name type="scientific">Clunio marinus</name>
    <dbReference type="NCBI Taxonomy" id="568069"/>
    <lineage>
        <taxon>Eukaryota</taxon>
        <taxon>Metazoa</taxon>
        <taxon>Ecdysozoa</taxon>
        <taxon>Arthropoda</taxon>
        <taxon>Hexapoda</taxon>
        <taxon>Insecta</taxon>
        <taxon>Pterygota</taxon>
        <taxon>Neoptera</taxon>
        <taxon>Endopterygota</taxon>
        <taxon>Diptera</taxon>
        <taxon>Nematocera</taxon>
        <taxon>Chironomoidea</taxon>
        <taxon>Chironomidae</taxon>
        <taxon>Clunio</taxon>
    </lineage>
</organism>
<evidence type="ECO:0000256" key="1">
    <source>
        <dbReference type="SAM" id="MobiDB-lite"/>
    </source>
</evidence>
<evidence type="ECO:0000313" key="3">
    <source>
        <dbReference type="Proteomes" id="UP000183832"/>
    </source>
</evidence>
<dbReference type="AlphaFoldDB" id="A0A1J1HRK9"/>
<feature type="compositionally biased region" description="Basic and acidic residues" evidence="1">
    <location>
        <begin position="37"/>
        <end position="63"/>
    </location>
</feature>
<name>A0A1J1HRK9_9DIPT</name>
<keyword evidence="3" id="KW-1185">Reference proteome</keyword>
<evidence type="ECO:0000313" key="2">
    <source>
        <dbReference type="EMBL" id="CRK90712.1"/>
    </source>
</evidence>
<reference evidence="2 3" key="1">
    <citation type="submission" date="2015-04" db="EMBL/GenBank/DDBJ databases">
        <authorList>
            <person name="Syromyatnikov M.Y."/>
            <person name="Popov V.N."/>
        </authorList>
    </citation>
    <scope>NUCLEOTIDE SEQUENCE [LARGE SCALE GENOMIC DNA]</scope>
</reference>
<dbReference type="Proteomes" id="UP000183832">
    <property type="component" value="Unassembled WGS sequence"/>
</dbReference>
<protein>
    <submittedName>
        <fullName evidence="2">CLUMA_CG004405, isoform A</fullName>
    </submittedName>
</protein>
<accession>A0A1J1HRK9</accession>
<gene>
    <name evidence="2" type="ORF">CLUMA_CG004405</name>
</gene>
<feature type="region of interest" description="Disordered" evidence="1">
    <location>
        <begin position="25"/>
        <end position="63"/>
    </location>
</feature>
<dbReference type="EMBL" id="CVRI01000020">
    <property type="protein sequence ID" value="CRK90712.1"/>
    <property type="molecule type" value="Genomic_DNA"/>
</dbReference>
<sequence length="77" mass="9257">MKGLNKATRDCSSILTTPNHEFMKSTRKVQKVVQQEPRLKDRRKEMKEKKYERKDFRKEKKKKDFIESLAGNVENKD</sequence>